<dbReference type="Pfam" id="PF13540">
    <property type="entry name" value="RCC1_2"/>
    <property type="match status" value="3"/>
</dbReference>
<dbReference type="InterPro" id="IPR051709">
    <property type="entry name" value="Ub-ligase/GTPase-reg"/>
</dbReference>
<accession>A0A383C2J7</accession>
<dbReference type="SUPFAM" id="SSF50985">
    <property type="entry name" value="RCC1/BLIP-II"/>
    <property type="match status" value="1"/>
</dbReference>
<protein>
    <recommendedName>
        <fullName evidence="4">SbsA Ig-like domain-containing protein</fullName>
    </recommendedName>
</protein>
<dbReference type="InterPro" id="IPR009091">
    <property type="entry name" value="RCC1/BLIP-II"/>
</dbReference>
<dbReference type="AlphaFoldDB" id="A0A383C2J7"/>
<dbReference type="PRINTS" id="PR00633">
    <property type="entry name" value="RCCNDNSATION"/>
</dbReference>
<dbReference type="GO" id="GO:0005737">
    <property type="term" value="C:cytoplasm"/>
    <property type="evidence" value="ECO:0007669"/>
    <property type="project" value="TreeGrafter"/>
</dbReference>
<evidence type="ECO:0008006" key="4">
    <source>
        <dbReference type="Google" id="ProtNLM"/>
    </source>
</evidence>
<evidence type="ECO:0000313" key="3">
    <source>
        <dbReference type="EMBL" id="SVE26240.1"/>
    </source>
</evidence>
<organism evidence="3">
    <name type="scientific">marine metagenome</name>
    <dbReference type="NCBI Taxonomy" id="408172"/>
    <lineage>
        <taxon>unclassified sequences</taxon>
        <taxon>metagenomes</taxon>
        <taxon>ecological metagenomes</taxon>
    </lineage>
</organism>
<feature type="non-terminal residue" evidence="3">
    <location>
        <position position="243"/>
    </location>
</feature>
<name>A0A383C2J7_9ZZZZ</name>
<dbReference type="Gene3D" id="2.130.10.30">
    <property type="entry name" value="Regulator of chromosome condensation 1/beta-lactamase-inhibitor protein II"/>
    <property type="match status" value="1"/>
</dbReference>
<evidence type="ECO:0000256" key="2">
    <source>
        <dbReference type="SAM" id="MobiDB-lite"/>
    </source>
</evidence>
<reference evidence="3" key="1">
    <citation type="submission" date="2018-05" db="EMBL/GenBank/DDBJ databases">
        <authorList>
            <person name="Lanie J.A."/>
            <person name="Ng W.-L."/>
            <person name="Kazmierczak K.M."/>
            <person name="Andrzejewski T.M."/>
            <person name="Davidsen T.M."/>
            <person name="Wayne K.J."/>
            <person name="Tettelin H."/>
            <person name="Glass J.I."/>
            <person name="Rusch D."/>
            <person name="Podicherti R."/>
            <person name="Tsui H.-C.T."/>
            <person name="Winkler M.E."/>
        </authorList>
    </citation>
    <scope>NUCLEOTIDE SEQUENCE</scope>
</reference>
<dbReference type="PANTHER" id="PTHR45622">
    <property type="entry name" value="UBIQUITIN-PROTEIN LIGASE E3A-RELATED"/>
    <property type="match status" value="1"/>
</dbReference>
<evidence type="ECO:0000256" key="1">
    <source>
        <dbReference type="ARBA" id="ARBA00022737"/>
    </source>
</evidence>
<dbReference type="PROSITE" id="PS50012">
    <property type="entry name" value="RCC1_3"/>
    <property type="match status" value="2"/>
</dbReference>
<dbReference type="PROSITE" id="PS00626">
    <property type="entry name" value="RCC1_2"/>
    <property type="match status" value="1"/>
</dbReference>
<gene>
    <name evidence="3" type="ORF">METZ01_LOCUS479094</name>
</gene>
<proteinExistence type="predicted"/>
<dbReference type="PANTHER" id="PTHR45622:SF70">
    <property type="entry name" value="SECRETION-REGULATING GUANINE NUCLEOTIDE EXCHANGE FACTOR"/>
    <property type="match status" value="1"/>
</dbReference>
<feature type="compositionally biased region" description="Polar residues" evidence="2">
    <location>
        <begin position="220"/>
        <end position="233"/>
    </location>
</feature>
<dbReference type="InterPro" id="IPR000408">
    <property type="entry name" value="Reg_chr_condens"/>
</dbReference>
<feature type="region of interest" description="Disordered" evidence="2">
    <location>
        <begin position="220"/>
        <end position="243"/>
    </location>
</feature>
<sequence>DIVFDATVNSAKTAIIINPTVNFSATQTIYVAIGSSVEDLQNNAILAKSVTFTTGSVTPGQLNHHISSGYFTTNVILSDGTVKAWGYNQFGALGQGHTNHIGDGSGEMGNALSSIDLGTGRTAVAIAAGLYHTAAILDNGQVKAWGRNFEGELGQGNTNHLGDGANEMGDNLTAVDLGTGRTAVAIAADHFVTAVILDDGSVKVWGSNAYGQLGQGNTDNIGDNPNEMGNNLSAVDLGTGRTA</sequence>
<dbReference type="EMBL" id="UINC01205184">
    <property type="protein sequence ID" value="SVE26240.1"/>
    <property type="molecule type" value="Genomic_DNA"/>
</dbReference>
<feature type="non-terminal residue" evidence="3">
    <location>
        <position position="1"/>
    </location>
</feature>
<keyword evidence="1" id="KW-0677">Repeat</keyword>